<evidence type="ECO:0000256" key="1">
    <source>
        <dbReference type="ARBA" id="ARBA00004613"/>
    </source>
</evidence>
<keyword evidence="5 11" id="KW-0645">Protease</keyword>
<dbReference type="InterPro" id="IPR018202">
    <property type="entry name" value="Ser_caboxypep_ser_AS"/>
</dbReference>
<organism evidence="12 13">
    <name type="scientific">Rhododendron williamsianum</name>
    <dbReference type="NCBI Taxonomy" id="262921"/>
    <lineage>
        <taxon>Eukaryota</taxon>
        <taxon>Viridiplantae</taxon>
        <taxon>Streptophyta</taxon>
        <taxon>Embryophyta</taxon>
        <taxon>Tracheophyta</taxon>
        <taxon>Spermatophyta</taxon>
        <taxon>Magnoliopsida</taxon>
        <taxon>eudicotyledons</taxon>
        <taxon>Gunneridae</taxon>
        <taxon>Pentapetalae</taxon>
        <taxon>asterids</taxon>
        <taxon>Ericales</taxon>
        <taxon>Ericaceae</taxon>
        <taxon>Ericoideae</taxon>
        <taxon>Rhodoreae</taxon>
        <taxon>Rhododendron</taxon>
    </lineage>
</organism>
<keyword evidence="4 11" id="KW-0121">Carboxypeptidase</keyword>
<proteinExistence type="inferred from homology"/>
<dbReference type="PROSITE" id="PS00131">
    <property type="entry name" value="CARBOXYPEPT_SER_SER"/>
    <property type="match status" value="1"/>
</dbReference>
<keyword evidence="13" id="KW-1185">Reference proteome</keyword>
<evidence type="ECO:0000313" key="12">
    <source>
        <dbReference type="EMBL" id="KAE9451283.1"/>
    </source>
</evidence>
<dbReference type="GO" id="GO:0005773">
    <property type="term" value="C:vacuole"/>
    <property type="evidence" value="ECO:0007669"/>
    <property type="project" value="TreeGrafter"/>
</dbReference>
<dbReference type="AlphaFoldDB" id="A0A6A4KUL8"/>
<keyword evidence="6 11" id="KW-0732">Signal</keyword>
<feature type="chain" id="PRO_5025706360" description="Carboxypeptidase" evidence="11">
    <location>
        <begin position="27"/>
        <end position="497"/>
    </location>
</feature>
<evidence type="ECO:0000256" key="6">
    <source>
        <dbReference type="ARBA" id="ARBA00022729"/>
    </source>
</evidence>
<dbReference type="PANTHER" id="PTHR11802:SF446">
    <property type="entry name" value="SERINE CARBOXYPEPTIDASE-LIKE 49"/>
    <property type="match status" value="1"/>
</dbReference>
<dbReference type="InterPro" id="IPR001563">
    <property type="entry name" value="Peptidase_S10"/>
</dbReference>
<name>A0A6A4KUL8_9ERIC</name>
<evidence type="ECO:0000256" key="2">
    <source>
        <dbReference type="ARBA" id="ARBA00009431"/>
    </source>
</evidence>
<dbReference type="GO" id="GO:0004185">
    <property type="term" value="F:serine-type carboxypeptidase activity"/>
    <property type="evidence" value="ECO:0007669"/>
    <property type="project" value="UniProtKB-UniRule"/>
</dbReference>
<evidence type="ECO:0000256" key="10">
    <source>
        <dbReference type="ARBA" id="ARBA00037399"/>
    </source>
</evidence>
<dbReference type="Pfam" id="PF00450">
    <property type="entry name" value="Peptidase_S10"/>
    <property type="match status" value="1"/>
</dbReference>
<dbReference type="EMBL" id="QEFC01002716">
    <property type="protein sequence ID" value="KAE9451283.1"/>
    <property type="molecule type" value="Genomic_DNA"/>
</dbReference>
<dbReference type="PANTHER" id="PTHR11802">
    <property type="entry name" value="SERINE PROTEASE FAMILY S10 SERINE CARBOXYPEPTIDASE"/>
    <property type="match status" value="1"/>
</dbReference>
<feature type="non-terminal residue" evidence="12">
    <location>
        <position position="1"/>
    </location>
</feature>
<dbReference type="Gene3D" id="3.40.50.1820">
    <property type="entry name" value="alpha/beta hydrolase"/>
    <property type="match status" value="1"/>
</dbReference>
<dbReference type="InterPro" id="IPR029058">
    <property type="entry name" value="AB_hydrolase_fold"/>
</dbReference>
<dbReference type="PRINTS" id="PR00724">
    <property type="entry name" value="CRBOXYPTASEC"/>
</dbReference>
<protein>
    <recommendedName>
        <fullName evidence="11">Carboxypeptidase</fullName>
        <ecNumber evidence="11">3.4.16.-</ecNumber>
    </recommendedName>
</protein>
<dbReference type="GO" id="GO:0005576">
    <property type="term" value="C:extracellular region"/>
    <property type="evidence" value="ECO:0007669"/>
    <property type="project" value="UniProtKB-SubCell"/>
</dbReference>
<evidence type="ECO:0000256" key="4">
    <source>
        <dbReference type="ARBA" id="ARBA00022645"/>
    </source>
</evidence>
<comment type="subcellular location">
    <subcellularLocation>
        <location evidence="1">Secreted</location>
    </subcellularLocation>
</comment>
<comment type="function">
    <text evidence="10">Probable carboxypeptidase.</text>
</comment>
<evidence type="ECO:0000256" key="3">
    <source>
        <dbReference type="ARBA" id="ARBA00022525"/>
    </source>
</evidence>
<dbReference type="Proteomes" id="UP000428333">
    <property type="component" value="Linkage Group LG10"/>
</dbReference>
<keyword evidence="9" id="KW-0325">Glycoprotein</keyword>
<feature type="signal peptide" evidence="11">
    <location>
        <begin position="1"/>
        <end position="26"/>
    </location>
</feature>
<dbReference type="OrthoDB" id="443318at2759"/>
<evidence type="ECO:0000256" key="5">
    <source>
        <dbReference type="ARBA" id="ARBA00022670"/>
    </source>
</evidence>
<dbReference type="GO" id="GO:0006508">
    <property type="term" value="P:proteolysis"/>
    <property type="evidence" value="ECO:0007669"/>
    <property type="project" value="UniProtKB-KW"/>
</dbReference>
<dbReference type="EC" id="3.4.16.-" evidence="11"/>
<evidence type="ECO:0000256" key="9">
    <source>
        <dbReference type="ARBA" id="ARBA00023180"/>
    </source>
</evidence>
<dbReference type="SUPFAM" id="SSF53474">
    <property type="entry name" value="alpha/beta-Hydrolases"/>
    <property type="match status" value="1"/>
</dbReference>
<reference evidence="12 13" key="1">
    <citation type="journal article" date="2019" name="Genome Biol. Evol.">
        <title>The Rhododendron genome and chromosomal organization provide insight into shared whole-genome duplications across the heath family (Ericaceae).</title>
        <authorList>
            <person name="Soza V.L."/>
            <person name="Lindsley D."/>
            <person name="Waalkes A."/>
            <person name="Ramage E."/>
            <person name="Patwardhan R.P."/>
            <person name="Burton J.N."/>
            <person name="Adey A."/>
            <person name="Kumar A."/>
            <person name="Qiu R."/>
            <person name="Shendure J."/>
            <person name="Hall B."/>
        </authorList>
    </citation>
    <scope>NUCLEOTIDE SEQUENCE [LARGE SCALE GENOMIC DNA]</scope>
    <source>
        <strain evidence="12">RSF 1966-606</strain>
    </source>
</reference>
<accession>A0A6A4KUL8</accession>
<comment type="similarity">
    <text evidence="2 11">Belongs to the peptidase S10 family.</text>
</comment>
<comment type="caution">
    <text evidence="12">The sequence shown here is derived from an EMBL/GenBank/DDBJ whole genome shotgun (WGS) entry which is preliminary data.</text>
</comment>
<keyword evidence="3" id="KW-0964">Secreted</keyword>
<keyword evidence="8" id="KW-1015">Disulfide bond</keyword>
<evidence type="ECO:0000256" key="7">
    <source>
        <dbReference type="ARBA" id="ARBA00022801"/>
    </source>
</evidence>
<dbReference type="FunFam" id="3.40.50.1820:FF:000060">
    <property type="entry name" value="Carboxypeptidase"/>
    <property type="match status" value="1"/>
</dbReference>
<sequence length="497" mass="56063">MMRVREMKGVILPCFLLLLLSPLSTAFLRMPSDAMFPSLQADKLIRELNLFPKESVNVVDRGDDSLRSTGSRIVERRFRFPNLAEPSVTEEDLGHHAGYYKIENSHAARMFYFFFESRNSKKDPVVIWLTGGPGCSSELAMFYENGPFNIAKNMSLGWNEYGWDKASNLLYVDQPIGTGFSYSSDKRDIRHNEDGVSNDLYDFLQAFFKEHPEYVENDFYITGESYAGHYIPAFAARVHRGNKAKQGIHINLKGFAIGNGLTDPLIQYRAYTDYALDMGIIKKSEYNLINKVLPVCETAIKLCGTDGTISCVASYFVCNSIFSSIMAIAGDVNYYDLRKKCEGSLCYDFSNMEQYLNQKTVREALGVGEIDFVSCSPTVYQAMLVDWMRNLEVGIPALLEDGIKLLVYAGEYDLICNWLGNSRWVHAMEWTGQKEFVASPDVSFEFCVVMCDDNQVHDAGHMVPMDQPKAALEMLKRWTQGSLSGSTTEPESLVSSI</sequence>
<evidence type="ECO:0000313" key="13">
    <source>
        <dbReference type="Proteomes" id="UP000428333"/>
    </source>
</evidence>
<gene>
    <name evidence="12" type="ORF">C3L33_16792</name>
</gene>
<evidence type="ECO:0000256" key="8">
    <source>
        <dbReference type="ARBA" id="ARBA00023157"/>
    </source>
</evidence>
<keyword evidence="7 11" id="KW-0378">Hydrolase</keyword>
<evidence type="ECO:0000256" key="11">
    <source>
        <dbReference type="RuleBase" id="RU361156"/>
    </source>
</evidence>